<comment type="caution">
    <text evidence="3">The sequence shown here is derived from an EMBL/GenBank/DDBJ whole genome shotgun (WGS) entry which is preliminary data.</text>
</comment>
<dbReference type="InterPro" id="IPR001375">
    <property type="entry name" value="Peptidase_S9_cat"/>
</dbReference>
<dbReference type="GO" id="GO:0004252">
    <property type="term" value="F:serine-type endopeptidase activity"/>
    <property type="evidence" value="ECO:0007669"/>
    <property type="project" value="TreeGrafter"/>
</dbReference>
<proteinExistence type="predicted"/>
<dbReference type="PANTHER" id="PTHR42776:SF27">
    <property type="entry name" value="DIPEPTIDYL PEPTIDASE FAMILY MEMBER 6"/>
    <property type="match status" value="1"/>
</dbReference>
<dbReference type="EMBL" id="CAJNRG010016327">
    <property type="protein sequence ID" value="CAF2198381.1"/>
    <property type="molecule type" value="Genomic_DNA"/>
</dbReference>
<dbReference type="AlphaFoldDB" id="A0A816ZKV4"/>
<keyword evidence="1" id="KW-0378">Hydrolase</keyword>
<protein>
    <recommendedName>
        <fullName evidence="2">Peptidase S9 prolyl oligopeptidase catalytic domain-containing protein</fullName>
    </recommendedName>
</protein>
<evidence type="ECO:0000313" key="4">
    <source>
        <dbReference type="Proteomes" id="UP000663887"/>
    </source>
</evidence>
<organism evidence="3 4">
    <name type="scientific">Rotaria magnacalcarata</name>
    <dbReference type="NCBI Taxonomy" id="392030"/>
    <lineage>
        <taxon>Eukaryota</taxon>
        <taxon>Metazoa</taxon>
        <taxon>Spiralia</taxon>
        <taxon>Gnathifera</taxon>
        <taxon>Rotifera</taxon>
        <taxon>Eurotatoria</taxon>
        <taxon>Bdelloidea</taxon>
        <taxon>Philodinida</taxon>
        <taxon>Philodinidae</taxon>
        <taxon>Rotaria</taxon>
    </lineage>
</organism>
<sequence>MDRLNNGGKGFQGSVRDYTIRSESGVCILGQSYQLISSSKSKQYSSVAFLYSSFDRPEKVYFTTHIDELPWAKPFTHENQLLVTRRLPRVKLYRWINPKDNRMIEGILHYPPGKFGHKNLPLFILIHGGPSDATAAEGWLVLEPDYRGSTGDGDQFLNDISGQLLSRPRSDIRAGVDSLVNDGIADSTRLDIGGYSFGGALTDWLITQTTCFNGALSRAGAVQQIFMWGTTDLPAFGIPLMCGLPWDVPEIYEKESIMNNLNTAKTPTLIGTGTNDIRVSADQSYMLERGLTYLGVSVKLLVFLDEGHTHSNNPWHGKMKAREELKSLAKYAHLPPLKTEDLV</sequence>
<reference evidence="3" key="1">
    <citation type="submission" date="2021-02" db="EMBL/GenBank/DDBJ databases">
        <authorList>
            <person name="Nowell W R."/>
        </authorList>
    </citation>
    <scope>NUCLEOTIDE SEQUENCE</scope>
</reference>
<name>A0A816ZKV4_9BILA</name>
<accession>A0A816ZKV4</accession>
<dbReference type="PANTHER" id="PTHR42776">
    <property type="entry name" value="SERINE PEPTIDASE S9 FAMILY MEMBER"/>
    <property type="match status" value="1"/>
</dbReference>
<dbReference type="GO" id="GO:0006508">
    <property type="term" value="P:proteolysis"/>
    <property type="evidence" value="ECO:0007669"/>
    <property type="project" value="InterPro"/>
</dbReference>
<evidence type="ECO:0000259" key="2">
    <source>
        <dbReference type="Pfam" id="PF00326"/>
    </source>
</evidence>
<dbReference type="Gene3D" id="3.40.50.1820">
    <property type="entry name" value="alpha/beta hydrolase"/>
    <property type="match status" value="1"/>
</dbReference>
<dbReference type="Proteomes" id="UP000663887">
    <property type="component" value="Unassembled WGS sequence"/>
</dbReference>
<dbReference type="Pfam" id="PF00326">
    <property type="entry name" value="Peptidase_S9"/>
    <property type="match status" value="1"/>
</dbReference>
<evidence type="ECO:0000313" key="3">
    <source>
        <dbReference type="EMBL" id="CAF2198381.1"/>
    </source>
</evidence>
<dbReference type="SUPFAM" id="SSF53474">
    <property type="entry name" value="alpha/beta-Hydrolases"/>
    <property type="match status" value="1"/>
</dbReference>
<dbReference type="InterPro" id="IPR029058">
    <property type="entry name" value="AB_hydrolase_fold"/>
</dbReference>
<evidence type="ECO:0000256" key="1">
    <source>
        <dbReference type="ARBA" id="ARBA00022801"/>
    </source>
</evidence>
<feature type="domain" description="Peptidase S9 prolyl oligopeptidase catalytic" evidence="2">
    <location>
        <begin position="135"/>
        <end position="312"/>
    </location>
</feature>
<gene>
    <name evidence="3" type="ORF">XDN619_LOCUS32650</name>
</gene>